<dbReference type="SUPFAM" id="SSF55729">
    <property type="entry name" value="Acyl-CoA N-acyltransferases (Nat)"/>
    <property type="match status" value="1"/>
</dbReference>
<dbReference type="Gene3D" id="3.40.630.30">
    <property type="match status" value="1"/>
</dbReference>
<dbReference type="InterPro" id="IPR016181">
    <property type="entry name" value="Acyl_CoA_acyltransferase"/>
</dbReference>
<organism evidence="2 3">
    <name type="scientific">Maritalea porphyrae</name>
    <dbReference type="NCBI Taxonomy" id="880732"/>
    <lineage>
        <taxon>Bacteria</taxon>
        <taxon>Pseudomonadati</taxon>
        <taxon>Pseudomonadota</taxon>
        <taxon>Alphaproteobacteria</taxon>
        <taxon>Hyphomicrobiales</taxon>
        <taxon>Devosiaceae</taxon>
        <taxon>Maritalea</taxon>
    </lineage>
</organism>
<accession>A0ABQ5UKI1</accession>
<dbReference type="InterPro" id="IPR000182">
    <property type="entry name" value="GNAT_dom"/>
</dbReference>
<dbReference type="RefSeq" id="WP_284360752.1">
    <property type="nucleotide sequence ID" value="NZ_BSNI01000001.1"/>
</dbReference>
<protein>
    <submittedName>
        <fullName evidence="2">N-acetyltransferase GCN5</fullName>
    </submittedName>
</protein>
<comment type="caution">
    <text evidence="2">The sequence shown here is derived from an EMBL/GenBank/DDBJ whole genome shotgun (WGS) entry which is preliminary data.</text>
</comment>
<name>A0ABQ5UKI1_9HYPH</name>
<reference evidence="2" key="2">
    <citation type="submission" date="2023-01" db="EMBL/GenBank/DDBJ databases">
        <title>Draft genome sequence of Maritalea porphyrae strain NBRC 107169.</title>
        <authorList>
            <person name="Sun Q."/>
            <person name="Mori K."/>
        </authorList>
    </citation>
    <scope>NUCLEOTIDE SEQUENCE</scope>
    <source>
        <strain evidence="2">NBRC 107169</strain>
    </source>
</reference>
<reference evidence="2" key="1">
    <citation type="journal article" date="2014" name="Int. J. Syst. Evol. Microbiol.">
        <title>Complete genome of a new Firmicutes species belonging to the dominant human colonic microbiota ('Ruminococcus bicirculans') reveals two chromosomes and a selective capacity to utilize plant glucans.</title>
        <authorList>
            <consortium name="NISC Comparative Sequencing Program"/>
            <person name="Wegmann U."/>
            <person name="Louis P."/>
            <person name="Goesmann A."/>
            <person name="Henrissat B."/>
            <person name="Duncan S.H."/>
            <person name="Flint H.J."/>
        </authorList>
    </citation>
    <scope>NUCLEOTIDE SEQUENCE</scope>
    <source>
        <strain evidence="2">NBRC 107169</strain>
    </source>
</reference>
<sequence>MTILEIANTQQSALAQNLPALTIRKEVTSDADWIENLHDACFGPGRFARAAFRIRERFGVDDQLSLVAELDGEPVATVKMSPINVSDMNGYLLGPLATDPTKRKLGAGKALVRDVVQKAFEIPTCAFVLLVGDAPYYGPLGFEPTLPERIEFPAPVDPARVLVAAKDATLSKRLNGPISQWVV</sequence>
<dbReference type="EMBL" id="BSNI01000001">
    <property type="protein sequence ID" value="GLQ15763.1"/>
    <property type="molecule type" value="Genomic_DNA"/>
</dbReference>
<evidence type="ECO:0000313" key="3">
    <source>
        <dbReference type="Proteomes" id="UP001161405"/>
    </source>
</evidence>
<gene>
    <name evidence="2" type="ORF">GCM10007879_00120</name>
</gene>
<dbReference type="CDD" id="cd04301">
    <property type="entry name" value="NAT_SF"/>
    <property type="match status" value="1"/>
</dbReference>
<keyword evidence="3" id="KW-1185">Reference proteome</keyword>
<evidence type="ECO:0000313" key="2">
    <source>
        <dbReference type="EMBL" id="GLQ15763.1"/>
    </source>
</evidence>
<evidence type="ECO:0000259" key="1">
    <source>
        <dbReference type="PROSITE" id="PS51186"/>
    </source>
</evidence>
<dbReference type="PROSITE" id="PS51186">
    <property type="entry name" value="GNAT"/>
    <property type="match status" value="1"/>
</dbReference>
<dbReference type="Proteomes" id="UP001161405">
    <property type="component" value="Unassembled WGS sequence"/>
</dbReference>
<dbReference type="Pfam" id="PF00583">
    <property type="entry name" value="Acetyltransf_1"/>
    <property type="match status" value="1"/>
</dbReference>
<proteinExistence type="predicted"/>
<feature type="domain" description="N-acetyltransferase" evidence="1">
    <location>
        <begin position="21"/>
        <end position="169"/>
    </location>
</feature>